<proteinExistence type="predicted"/>
<dbReference type="AlphaFoldDB" id="A0A4U5M9L7"/>
<organism evidence="2">
    <name type="scientific">Populus alba</name>
    <name type="common">White poplar</name>
    <dbReference type="NCBI Taxonomy" id="43335"/>
    <lineage>
        <taxon>Eukaryota</taxon>
        <taxon>Viridiplantae</taxon>
        <taxon>Streptophyta</taxon>
        <taxon>Embryophyta</taxon>
        <taxon>Tracheophyta</taxon>
        <taxon>Spermatophyta</taxon>
        <taxon>Magnoliopsida</taxon>
        <taxon>eudicotyledons</taxon>
        <taxon>Gunneridae</taxon>
        <taxon>Pentapetalae</taxon>
        <taxon>rosids</taxon>
        <taxon>fabids</taxon>
        <taxon>Malpighiales</taxon>
        <taxon>Salicaceae</taxon>
        <taxon>Saliceae</taxon>
        <taxon>Populus</taxon>
    </lineage>
</organism>
<feature type="region of interest" description="Disordered" evidence="1">
    <location>
        <begin position="39"/>
        <end position="65"/>
    </location>
</feature>
<evidence type="ECO:0000256" key="1">
    <source>
        <dbReference type="SAM" id="MobiDB-lite"/>
    </source>
</evidence>
<dbReference type="EMBL" id="RCHU01001249">
    <property type="protein sequence ID" value="TKR65721.1"/>
    <property type="molecule type" value="Genomic_DNA"/>
</dbReference>
<comment type="caution">
    <text evidence="2">The sequence shown here is derived from an EMBL/GenBank/DDBJ whole genome shotgun (WGS) entry which is preliminary data.</text>
</comment>
<accession>A0A4U5M9L7</accession>
<protein>
    <submittedName>
        <fullName evidence="2">Uncharacterized protein</fullName>
    </submittedName>
</protein>
<sequence>MEAAGLRLRVSLKETNGSSVALIQASTIAVQERLSSWTSSLPFGDHGGKQQQQQQQQPDVGTSFDAQNLEEILMAEQTTHGSTTTDGITSLPAIVSMEQFSR</sequence>
<reference evidence="2" key="1">
    <citation type="submission" date="2018-10" db="EMBL/GenBank/DDBJ databases">
        <title>Population genomic analysis revealed the cold adaptation of white poplar.</title>
        <authorList>
            <person name="Liu Y.-J."/>
        </authorList>
    </citation>
    <scope>NUCLEOTIDE SEQUENCE [LARGE SCALE GENOMIC DNA]</scope>
    <source>
        <strain evidence="2">PAL-ZL1</strain>
    </source>
</reference>
<gene>
    <name evidence="2" type="ORF">D5086_0000318520</name>
</gene>
<name>A0A4U5M9L7_POPAL</name>
<evidence type="ECO:0000313" key="2">
    <source>
        <dbReference type="EMBL" id="TKR65721.1"/>
    </source>
</evidence>